<dbReference type="Proteomes" id="UP001300871">
    <property type="component" value="Unassembled WGS sequence"/>
</dbReference>
<feature type="region of interest" description="Disordered" evidence="1">
    <location>
        <begin position="1"/>
        <end position="81"/>
    </location>
</feature>
<comment type="caution">
    <text evidence="2">The sequence shown here is derived from an EMBL/GenBank/DDBJ whole genome shotgun (WGS) entry which is preliminary data.</text>
</comment>
<name>A0AAW6AWR8_CLOSY</name>
<dbReference type="Pfam" id="PF20069">
    <property type="entry name" value="DUF6465"/>
    <property type="match status" value="1"/>
</dbReference>
<dbReference type="EMBL" id="JAQLGM010000065">
    <property type="protein sequence ID" value="MDB2002257.1"/>
    <property type="molecule type" value="Genomic_DNA"/>
</dbReference>
<dbReference type="RefSeq" id="WP_150026667.1">
    <property type="nucleotide sequence ID" value="NZ_CACRUA010000001.1"/>
</dbReference>
<organism evidence="2 3">
    <name type="scientific">Clostridium symbiosum</name>
    <name type="common">Bacteroides symbiosus</name>
    <dbReference type="NCBI Taxonomy" id="1512"/>
    <lineage>
        <taxon>Bacteria</taxon>
        <taxon>Bacillati</taxon>
        <taxon>Bacillota</taxon>
        <taxon>Clostridia</taxon>
        <taxon>Lachnospirales</taxon>
        <taxon>Lachnospiraceae</taxon>
        <taxon>Otoolea</taxon>
    </lineage>
</organism>
<dbReference type="AlphaFoldDB" id="A0AAW6AWR8"/>
<evidence type="ECO:0000313" key="2">
    <source>
        <dbReference type="EMBL" id="MDB2002257.1"/>
    </source>
</evidence>
<dbReference type="InterPro" id="IPR046313">
    <property type="entry name" value="DUF6465"/>
</dbReference>
<feature type="compositionally biased region" description="Basic and acidic residues" evidence="1">
    <location>
        <begin position="35"/>
        <end position="56"/>
    </location>
</feature>
<sequence length="154" mass="16491">MAATKKTETKAAVVNETAKPVAEVKEAAPEAAAPEVKEIVKTPEVKAEEPKKEAAPKKTAAPKKAAAPKKEAPAKKAPAKKAPVKKEIKTAVYVQYAGKEAEVEKLVAAAKKAYVAAGHKETDIKTVEIYVKPEENTAYYVINGEGSDNYKIIY</sequence>
<accession>A0AAW6AWR8</accession>
<proteinExistence type="predicted"/>
<reference evidence="2" key="1">
    <citation type="submission" date="2023-01" db="EMBL/GenBank/DDBJ databases">
        <title>Human gut microbiome strain richness.</title>
        <authorList>
            <person name="Chen-Liaw A."/>
        </authorList>
    </citation>
    <scope>NUCLEOTIDE SEQUENCE</scope>
    <source>
        <strain evidence="2">B1_m1001713B170214d0_201011</strain>
    </source>
</reference>
<evidence type="ECO:0000313" key="3">
    <source>
        <dbReference type="Proteomes" id="UP001300871"/>
    </source>
</evidence>
<evidence type="ECO:0000256" key="1">
    <source>
        <dbReference type="SAM" id="MobiDB-lite"/>
    </source>
</evidence>
<gene>
    <name evidence="2" type="ORF">PM006_18830</name>
</gene>
<protein>
    <submittedName>
        <fullName evidence="2">DUF6465 family protein</fullName>
    </submittedName>
</protein>
<dbReference type="GeneID" id="57966952"/>